<dbReference type="GO" id="GO:0008270">
    <property type="term" value="F:zinc ion binding"/>
    <property type="evidence" value="ECO:0007669"/>
    <property type="project" value="UniProtKB-KW"/>
</dbReference>
<dbReference type="InterPro" id="IPR036875">
    <property type="entry name" value="Znf_CCHC_sf"/>
</dbReference>
<dbReference type="PROSITE" id="PS50103">
    <property type="entry name" value="ZF_C3H1"/>
    <property type="match status" value="1"/>
</dbReference>
<feature type="domain" description="CCHC-type" evidence="4">
    <location>
        <begin position="884"/>
        <end position="897"/>
    </location>
</feature>
<dbReference type="EMBL" id="MU001513">
    <property type="protein sequence ID" value="KAF2438131.1"/>
    <property type="molecule type" value="Genomic_DNA"/>
</dbReference>
<dbReference type="SMART" id="SM00343">
    <property type="entry name" value="ZnF_C2HC"/>
    <property type="match status" value="1"/>
</dbReference>
<evidence type="ECO:0000313" key="6">
    <source>
        <dbReference type="Proteomes" id="UP000799764"/>
    </source>
</evidence>
<feature type="region of interest" description="Disordered" evidence="2">
    <location>
        <begin position="937"/>
        <end position="1190"/>
    </location>
</feature>
<gene>
    <name evidence="5" type="ORF">P171DRAFT_505064</name>
</gene>
<feature type="region of interest" description="Disordered" evidence="2">
    <location>
        <begin position="771"/>
        <end position="806"/>
    </location>
</feature>
<evidence type="ECO:0000313" key="5">
    <source>
        <dbReference type="EMBL" id="KAF2438131.1"/>
    </source>
</evidence>
<organism evidence="5 6">
    <name type="scientific">Karstenula rhodostoma CBS 690.94</name>
    <dbReference type="NCBI Taxonomy" id="1392251"/>
    <lineage>
        <taxon>Eukaryota</taxon>
        <taxon>Fungi</taxon>
        <taxon>Dikarya</taxon>
        <taxon>Ascomycota</taxon>
        <taxon>Pezizomycotina</taxon>
        <taxon>Dothideomycetes</taxon>
        <taxon>Pleosporomycetidae</taxon>
        <taxon>Pleosporales</taxon>
        <taxon>Massarineae</taxon>
        <taxon>Didymosphaeriaceae</taxon>
        <taxon>Karstenula</taxon>
    </lineage>
</organism>
<evidence type="ECO:0000256" key="1">
    <source>
        <dbReference type="PROSITE-ProRule" id="PRU00723"/>
    </source>
</evidence>
<dbReference type="SUPFAM" id="SSF57756">
    <property type="entry name" value="Retrovirus zinc finger-like domains"/>
    <property type="match status" value="1"/>
</dbReference>
<dbReference type="AlphaFoldDB" id="A0A9P4P7Z0"/>
<dbReference type="GO" id="GO:0003676">
    <property type="term" value="F:nucleic acid binding"/>
    <property type="evidence" value="ECO:0007669"/>
    <property type="project" value="InterPro"/>
</dbReference>
<dbReference type="Proteomes" id="UP000799764">
    <property type="component" value="Unassembled WGS sequence"/>
</dbReference>
<keyword evidence="6" id="KW-1185">Reference proteome</keyword>
<proteinExistence type="predicted"/>
<feature type="zinc finger region" description="C3H1-type" evidence="1">
    <location>
        <begin position="669"/>
        <end position="697"/>
    </location>
</feature>
<accession>A0A9P4P7Z0</accession>
<evidence type="ECO:0008006" key="7">
    <source>
        <dbReference type="Google" id="ProtNLM"/>
    </source>
</evidence>
<sequence>MSGTTGNSKPKRATPSPDLIINKTWAAALDKALRSWNNLRPEQKTTDNFYGFVDKVLSHHILPHDAIITREIFDQAVSHEAPEGKRKRLVTDDEDYDDNIYHDGWEYVLGAKKRCKWLDTRESVVELATWRRYDKEGLIHWVATWQKLRELVEAHPVLKDTVPWDTLPDVIKKAEEAELKKAQEAVLKKAREAALKKAQEAALQEAREADGTSKHQAGRVRKTAVKHDSTTTSGSVQHGNITVCRSSKELEIISQDSLAHGIFLSLLQLSVHPGMEPKRAKLTQKYLLRRLENPKQYRPKTPPPRLFRRPNSVPPIHSLGTGAYKAHGVESHFFVIPALEEARQEEENRLWTKIVAASSLKDYTTVGLGSTPKHYELDPRVGVLDVDRFWGTTLEISLQNPYSTSEVALSKQQFMERATELWSVLWGLCEHSWPTHKCFPSWPVFNTQTATASFIRDLHEDFLVPTCKNLYTLHKFGITLEEFGMAFSPLLWRIDILLQIRAMLGRTPEATLFDGFTMGNLTILLDYIIDMLLKLELVYPSMDNWQEEHDWTLPSDPLWLGSGRGPYVRTTASTLSASVAADDNEIYKTGTKVCARWLFSAYTHLRVEGKLTRKLTGSGTCVGKDAGTCPLLHPNLRTPRLCTFWLHNKCNKWNCEWVHADPDPEFQRWKPVQVCRNLVFGNVCGKGMNCHYDHDEEVCAKAKEAYRKSNGVCRDYPYCLRGAACHFQHKGPEVDVQPPPKSRKICELFFRFGTCDVKFCHLLHTREETAASPAAPLAAPAVSTPMAQKRPAPDPEDECRKRQKQETQVIAPPAASIGFPMQTPGINANVQLPPSGGVASFGYGRQVSSTVYPNSPLNASGPYRSPVPLVQQQQFRNNPASRTCHYCGGVGHVQRQCWQKQRDNAPGAYGHPKTAGQFMQQPGHMMQYPGAYSSPYTQYSPQFSPQMPPSTPLTAPSPYLQHSPATNSAYASGGYGLRHNDGRPNAPHLENSQMRGTPTPAPKPVHGPSHPQAFAPALSSRPLQPLHQVQERSPSGTLVDRQGYESTEQNKKPNRDTNGNLESQDLKRHNSAGFDQENKRSESRTESRGNRSQLQTDQLPPQRKRRRSEDLDSESTTQKRSKIDVVQNGRGPEDKPRAGNSNTLNRATSGTSTQNEPASKTQARNPPRVSQDEQEKRRRRAQRFGKPPAP</sequence>
<protein>
    <recommendedName>
        <fullName evidence="7">CCHC-type domain-containing protein</fullName>
    </recommendedName>
</protein>
<feature type="compositionally biased region" description="Polar residues" evidence="2">
    <location>
        <begin position="1139"/>
        <end position="1164"/>
    </location>
</feature>
<keyword evidence="1" id="KW-0479">Metal-binding</keyword>
<feature type="compositionally biased region" description="Basic and acidic residues" evidence="2">
    <location>
        <begin position="1076"/>
        <end position="1089"/>
    </location>
</feature>
<name>A0A9P4P7Z0_9PLEO</name>
<feature type="domain" description="C3H1-type" evidence="3">
    <location>
        <begin position="669"/>
        <end position="697"/>
    </location>
</feature>
<evidence type="ECO:0000256" key="2">
    <source>
        <dbReference type="SAM" id="MobiDB-lite"/>
    </source>
</evidence>
<feature type="region of interest" description="Disordered" evidence="2">
    <location>
        <begin position="206"/>
        <end position="237"/>
    </location>
</feature>
<dbReference type="InterPro" id="IPR000571">
    <property type="entry name" value="Znf_CCCH"/>
</dbReference>
<feature type="compositionally biased region" description="Polar residues" evidence="2">
    <location>
        <begin position="1090"/>
        <end position="1099"/>
    </location>
</feature>
<evidence type="ECO:0000259" key="4">
    <source>
        <dbReference type="PROSITE" id="PS50158"/>
    </source>
</evidence>
<feature type="compositionally biased region" description="Low complexity" evidence="2">
    <location>
        <begin position="771"/>
        <end position="781"/>
    </location>
</feature>
<keyword evidence="1" id="KW-0863">Zinc-finger</keyword>
<dbReference type="PROSITE" id="PS50158">
    <property type="entry name" value="ZF_CCHC"/>
    <property type="match status" value="1"/>
</dbReference>
<evidence type="ECO:0000259" key="3">
    <source>
        <dbReference type="PROSITE" id="PS50103"/>
    </source>
</evidence>
<comment type="caution">
    <text evidence="5">The sequence shown here is derived from an EMBL/GenBank/DDBJ whole genome shotgun (WGS) entry which is preliminary data.</text>
</comment>
<reference evidence="5" key="1">
    <citation type="journal article" date="2020" name="Stud. Mycol.">
        <title>101 Dothideomycetes genomes: a test case for predicting lifestyles and emergence of pathogens.</title>
        <authorList>
            <person name="Haridas S."/>
            <person name="Albert R."/>
            <person name="Binder M."/>
            <person name="Bloem J."/>
            <person name="Labutti K."/>
            <person name="Salamov A."/>
            <person name="Andreopoulos B."/>
            <person name="Baker S."/>
            <person name="Barry K."/>
            <person name="Bills G."/>
            <person name="Bluhm B."/>
            <person name="Cannon C."/>
            <person name="Castanera R."/>
            <person name="Culley D."/>
            <person name="Daum C."/>
            <person name="Ezra D."/>
            <person name="Gonzalez J."/>
            <person name="Henrissat B."/>
            <person name="Kuo A."/>
            <person name="Liang C."/>
            <person name="Lipzen A."/>
            <person name="Lutzoni F."/>
            <person name="Magnuson J."/>
            <person name="Mondo S."/>
            <person name="Nolan M."/>
            <person name="Ohm R."/>
            <person name="Pangilinan J."/>
            <person name="Park H.-J."/>
            <person name="Ramirez L."/>
            <person name="Alfaro M."/>
            <person name="Sun H."/>
            <person name="Tritt A."/>
            <person name="Yoshinaga Y."/>
            <person name="Zwiers L.-H."/>
            <person name="Turgeon B."/>
            <person name="Goodwin S."/>
            <person name="Spatafora J."/>
            <person name="Crous P."/>
            <person name="Grigoriev I."/>
        </authorList>
    </citation>
    <scope>NUCLEOTIDE SEQUENCE</scope>
    <source>
        <strain evidence="5">CBS 690.94</strain>
    </source>
</reference>
<keyword evidence="1" id="KW-0862">Zinc</keyword>
<dbReference type="Gene3D" id="3.30.1370.210">
    <property type="match status" value="1"/>
</dbReference>
<dbReference type="InterPro" id="IPR001878">
    <property type="entry name" value="Znf_CCHC"/>
</dbReference>
<dbReference type="SMART" id="SM00356">
    <property type="entry name" value="ZnF_C3H1"/>
    <property type="match status" value="4"/>
</dbReference>